<proteinExistence type="inferred from homology"/>
<dbReference type="GO" id="GO:0005634">
    <property type="term" value="C:nucleus"/>
    <property type="evidence" value="ECO:0007669"/>
    <property type="project" value="TreeGrafter"/>
</dbReference>
<dbReference type="PANTHER" id="PTHR10502">
    <property type="entry name" value="ANNEXIN"/>
    <property type="match status" value="1"/>
</dbReference>
<dbReference type="InterPro" id="IPR018502">
    <property type="entry name" value="Annexin_repeat"/>
</dbReference>
<keyword evidence="3" id="KW-0041">Annexin</keyword>
<dbReference type="GO" id="GO:0012506">
    <property type="term" value="C:vesicle membrane"/>
    <property type="evidence" value="ECO:0007669"/>
    <property type="project" value="TreeGrafter"/>
</dbReference>
<evidence type="ECO:0000256" key="1">
    <source>
        <dbReference type="ARBA" id="ARBA00007831"/>
    </source>
</evidence>
<dbReference type="GO" id="GO:0005737">
    <property type="term" value="C:cytoplasm"/>
    <property type="evidence" value="ECO:0007669"/>
    <property type="project" value="TreeGrafter"/>
</dbReference>
<dbReference type="GO" id="GO:0005886">
    <property type="term" value="C:plasma membrane"/>
    <property type="evidence" value="ECO:0007669"/>
    <property type="project" value="TreeGrafter"/>
</dbReference>
<dbReference type="AlphaFoldDB" id="A0AAD4N4X9"/>
<accession>A0AAD4N4X9</accession>
<comment type="caution">
    <text evidence="4">The sequence shown here is derived from an EMBL/GenBank/DDBJ whole genome shotgun (WGS) entry which is preliminary data.</text>
</comment>
<evidence type="ECO:0000313" key="5">
    <source>
        <dbReference type="Proteomes" id="UP001201812"/>
    </source>
</evidence>
<dbReference type="InterPro" id="IPR037104">
    <property type="entry name" value="Annexin_sf"/>
</dbReference>
<dbReference type="GO" id="GO:0001786">
    <property type="term" value="F:phosphatidylserine binding"/>
    <property type="evidence" value="ECO:0007669"/>
    <property type="project" value="TreeGrafter"/>
</dbReference>
<keyword evidence="2" id="KW-0677">Repeat</keyword>
<protein>
    <submittedName>
        <fullName evidence="4">Annexin domain-containing protein</fullName>
    </submittedName>
</protein>
<comment type="similarity">
    <text evidence="1">Belongs to the annexin family.</text>
</comment>
<gene>
    <name evidence="4" type="ORF">DdX_10113</name>
</gene>
<dbReference type="PROSITE" id="PS51897">
    <property type="entry name" value="ANNEXIN_2"/>
    <property type="match status" value="1"/>
</dbReference>
<reference evidence="4" key="1">
    <citation type="submission" date="2022-01" db="EMBL/GenBank/DDBJ databases">
        <title>Genome Sequence Resource for Two Populations of Ditylenchus destructor, the Migratory Endoparasitic Phytonematode.</title>
        <authorList>
            <person name="Zhang H."/>
            <person name="Lin R."/>
            <person name="Xie B."/>
        </authorList>
    </citation>
    <scope>NUCLEOTIDE SEQUENCE</scope>
    <source>
        <strain evidence="4">BazhouSP</strain>
    </source>
</reference>
<evidence type="ECO:0000256" key="3">
    <source>
        <dbReference type="ARBA" id="ARBA00023216"/>
    </source>
</evidence>
<name>A0AAD4N4X9_9BILA</name>
<evidence type="ECO:0000256" key="2">
    <source>
        <dbReference type="ARBA" id="ARBA00022737"/>
    </source>
</evidence>
<dbReference type="GO" id="GO:0005544">
    <property type="term" value="F:calcium-dependent phospholipid binding"/>
    <property type="evidence" value="ECO:0007669"/>
    <property type="project" value="InterPro"/>
</dbReference>
<dbReference type="Gene3D" id="1.10.220.10">
    <property type="entry name" value="Annexin"/>
    <property type="match status" value="2"/>
</dbReference>
<dbReference type="SMART" id="SM00335">
    <property type="entry name" value="ANX"/>
    <property type="match status" value="1"/>
</dbReference>
<dbReference type="Proteomes" id="UP001201812">
    <property type="component" value="Unassembled WGS sequence"/>
</dbReference>
<sequence>MAIKQLRLCCIVRSTFSNFDHITRRNGKVFTAVCILQCVGNANVIGGLNESYFNPNAATNPGNVQIPQMPSPFIPGSMEYINHHRELQNWDLISYVYFNAPTIVPIFPASFKADAKASSVYGALAGTTQGKSKDLSYRINATRYLTGMNSDQRKLVAENITSVKENRKKITLDTLLVAKYTAHSEKFMLAIAEEPQRLDAKYLRDAITGKKDRKDLNEFATTRSNKQLEELQRVSTKEENLYQELVLKIFRGERDEYNFYEQKQPFSKYTLKPVPLYQPNPEKVEEDVDNLVNTRLSQTYSNILGERSYAHIRAVMARLALKKSITLETLIRERFKDDYQELLLTICQVASNMSKYFAERFHKAMNSGVRSLRNGGLDDDDFIRYLASRSQVDLADIKSVYEKTYGVTLLQDACKEGEIRGHPEYKDGVIALLIGNYPENGYEKGGYENHPALPLKCKQK</sequence>
<dbReference type="Pfam" id="PF00191">
    <property type="entry name" value="Annexin"/>
    <property type="match status" value="1"/>
</dbReference>
<dbReference type="SUPFAM" id="SSF47874">
    <property type="entry name" value="Annexin"/>
    <property type="match status" value="1"/>
</dbReference>
<dbReference type="EMBL" id="JAKKPZ010000021">
    <property type="protein sequence ID" value="KAI1711651.1"/>
    <property type="molecule type" value="Genomic_DNA"/>
</dbReference>
<keyword evidence="5" id="KW-1185">Reference proteome</keyword>
<organism evidence="4 5">
    <name type="scientific">Ditylenchus destructor</name>
    <dbReference type="NCBI Taxonomy" id="166010"/>
    <lineage>
        <taxon>Eukaryota</taxon>
        <taxon>Metazoa</taxon>
        <taxon>Ecdysozoa</taxon>
        <taxon>Nematoda</taxon>
        <taxon>Chromadorea</taxon>
        <taxon>Rhabditida</taxon>
        <taxon>Tylenchina</taxon>
        <taxon>Tylenchomorpha</taxon>
        <taxon>Sphaerularioidea</taxon>
        <taxon>Anguinidae</taxon>
        <taxon>Anguininae</taxon>
        <taxon>Ditylenchus</taxon>
    </lineage>
</organism>
<evidence type="ECO:0000313" key="4">
    <source>
        <dbReference type="EMBL" id="KAI1711651.1"/>
    </source>
</evidence>
<dbReference type="PANTHER" id="PTHR10502:SF102">
    <property type="entry name" value="ANNEXIN B11"/>
    <property type="match status" value="1"/>
</dbReference>
<dbReference type="GO" id="GO:0005509">
    <property type="term" value="F:calcium ion binding"/>
    <property type="evidence" value="ECO:0007669"/>
    <property type="project" value="InterPro"/>
</dbReference>